<evidence type="ECO:0000256" key="1">
    <source>
        <dbReference type="ARBA" id="ARBA00006887"/>
    </source>
</evidence>
<evidence type="ECO:0000256" key="10">
    <source>
        <dbReference type="ARBA" id="ARBA00025217"/>
    </source>
</evidence>
<comment type="cofactor">
    <cofactor evidence="12">
        <name>Zn(2+)</name>
        <dbReference type="ChEBI" id="CHEBI:29105"/>
    </cofactor>
    <text evidence="12">Binds 1 zinc ion per subunit.</text>
</comment>
<dbReference type="PANTHER" id="PTHR42765:SF1">
    <property type="entry name" value="ISOLEUCINE--TRNA LIGASE, MITOCHONDRIAL"/>
    <property type="match status" value="1"/>
</dbReference>
<comment type="catalytic activity">
    <reaction evidence="11 12">
        <text>tRNA(Ile) + L-isoleucine + ATP = L-isoleucyl-tRNA(Ile) + AMP + diphosphate</text>
        <dbReference type="Rhea" id="RHEA:11060"/>
        <dbReference type="Rhea" id="RHEA-COMP:9666"/>
        <dbReference type="Rhea" id="RHEA-COMP:9695"/>
        <dbReference type="ChEBI" id="CHEBI:30616"/>
        <dbReference type="ChEBI" id="CHEBI:33019"/>
        <dbReference type="ChEBI" id="CHEBI:58045"/>
        <dbReference type="ChEBI" id="CHEBI:78442"/>
        <dbReference type="ChEBI" id="CHEBI:78528"/>
        <dbReference type="ChEBI" id="CHEBI:456215"/>
        <dbReference type="EC" id="6.1.1.5"/>
    </reaction>
</comment>
<feature type="binding site" evidence="12">
    <location>
        <position position="606"/>
    </location>
    <ligand>
        <name>ATP</name>
        <dbReference type="ChEBI" id="CHEBI:30616"/>
    </ligand>
</feature>
<evidence type="ECO:0000256" key="3">
    <source>
        <dbReference type="ARBA" id="ARBA00022598"/>
    </source>
</evidence>
<dbReference type="InterPro" id="IPR014729">
    <property type="entry name" value="Rossmann-like_a/b/a_fold"/>
</dbReference>
<evidence type="ECO:0000256" key="8">
    <source>
        <dbReference type="ARBA" id="ARBA00022917"/>
    </source>
</evidence>
<dbReference type="STRING" id="1499966.U14_02505"/>
<dbReference type="Pfam" id="PF00133">
    <property type="entry name" value="tRNA-synt_1"/>
    <property type="match status" value="1"/>
</dbReference>
<comment type="subunit">
    <text evidence="12">Monomer.</text>
</comment>
<organism evidence="16 17">
    <name type="scientific">Candidatus Moduliflexus flocculans</name>
    <dbReference type="NCBI Taxonomy" id="1499966"/>
    <lineage>
        <taxon>Bacteria</taxon>
        <taxon>Candidatus Moduliflexota</taxon>
        <taxon>Candidatus Moduliflexia</taxon>
        <taxon>Candidatus Moduliflexales</taxon>
        <taxon>Candidatus Moduliflexaceae</taxon>
    </lineage>
</organism>
<dbReference type="InterPro" id="IPR009080">
    <property type="entry name" value="tRNAsynth_Ia_anticodon-bd"/>
</dbReference>
<dbReference type="GO" id="GO:0002161">
    <property type="term" value="F:aminoacyl-tRNA deacylase activity"/>
    <property type="evidence" value="ECO:0007669"/>
    <property type="project" value="InterPro"/>
</dbReference>
<keyword evidence="9 12" id="KW-0030">Aminoacyl-tRNA synthetase</keyword>
<dbReference type="InterPro" id="IPR033708">
    <property type="entry name" value="Anticodon_Ile_BEm"/>
</dbReference>
<dbReference type="GO" id="GO:0005524">
    <property type="term" value="F:ATP binding"/>
    <property type="evidence" value="ECO:0007669"/>
    <property type="project" value="UniProtKB-UniRule"/>
</dbReference>
<feature type="binding site" evidence="12">
    <location>
        <position position="920"/>
    </location>
    <ligand>
        <name>Zn(2+)</name>
        <dbReference type="ChEBI" id="CHEBI:29105"/>
    </ligand>
</feature>
<evidence type="ECO:0000256" key="5">
    <source>
        <dbReference type="ARBA" id="ARBA00022741"/>
    </source>
</evidence>
<dbReference type="InterPro" id="IPR002300">
    <property type="entry name" value="aa-tRNA-synth_Ia"/>
</dbReference>
<dbReference type="Gene3D" id="1.10.730.20">
    <property type="match status" value="1"/>
</dbReference>
<evidence type="ECO:0000313" key="17">
    <source>
        <dbReference type="Proteomes" id="UP000030700"/>
    </source>
</evidence>
<keyword evidence="8 12" id="KW-0648">Protein biosynthesis</keyword>
<evidence type="ECO:0000256" key="2">
    <source>
        <dbReference type="ARBA" id="ARBA00022490"/>
    </source>
</evidence>
<dbReference type="InterPro" id="IPR001412">
    <property type="entry name" value="aa-tRNA-synth_I_CS"/>
</dbReference>
<keyword evidence="17" id="KW-1185">Reference proteome</keyword>
<keyword evidence="7 12" id="KW-0067">ATP-binding</keyword>
<evidence type="ECO:0000256" key="9">
    <source>
        <dbReference type="ARBA" id="ARBA00023146"/>
    </source>
</evidence>
<dbReference type="CDD" id="cd07960">
    <property type="entry name" value="Anticodon_Ia_Ile_BEm"/>
    <property type="match status" value="1"/>
</dbReference>
<dbReference type="GO" id="GO:0004822">
    <property type="term" value="F:isoleucine-tRNA ligase activity"/>
    <property type="evidence" value="ECO:0007669"/>
    <property type="project" value="UniProtKB-UniRule"/>
</dbReference>
<dbReference type="HOGENOM" id="CLU_001493_7_0_0"/>
<dbReference type="Gene3D" id="3.40.50.620">
    <property type="entry name" value="HUPs"/>
    <property type="match status" value="2"/>
</dbReference>
<dbReference type="EC" id="6.1.1.5" evidence="12"/>
<feature type="short sequence motif" description="'HIGH' region" evidence="12">
    <location>
        <begin position="57"/>
        <end position="67"/>
    </location>
</feature>
<evidence type="ECO:0000256" key="7">
    <source>
        <dbReference type="ARBA" id="ARBA00022840"/>
    </source>
</evidence>
<dbReference type="GO" id="GO:0000049">
    <property type="term" value="F:tRNA binding"/>
    <property type="evidence" value="ECO:0007669"/>
    <property type="project" value="InterPro"/>
</dbReference>
<evidence type="ECO:0000256" key="11">
    <source>
        <dbReference type="ARBA" id="ARBA00048359"/>
    </source>
</evidence>
<evidence type="ECO:0000256" key="6">
    <source>
        <dbReference type="ARBA" id="ARBA00022833"/>
    </source>
</evidence>
<accession>A0A081BLJ6</accession>
<dbReference type="FunFam" id="3.40.50.620:FF:000042">
    <property type="entry name" value="Isoleucine--tRNA ligase"/>
    <property type="match status" value="1"/>
</dbReference>
<dbReference type="InterPro" id="IPR002301">
    <property type="entry name" value="Ile-tRNA-ligase"/>
</dbReference>
<evidence type="ECO:0000259" key="15">
    <source>
        <dbReference type="Pfam" id="PF08264"/>
    </source>
</evidence>
<proteinExistence type="inferred from homology"/>
<dbReference type="HAMAP" id="MF_02002">
    <property type="entry name" value="Ile_tRNA_synth_type1"/>
    <property type="match status" value="1"/>
</dbReference>
<dbReference type="GO" id="GO:0008270">
    <property type="term" value="F:zinc ion binding"/>
    <property type="evidence" value="ECO:0007669"/>
    <property type="project" value="UniProtKB-UniRule"/>
</dbReference>
<dbReference type="PANTHER" id="PTHR42765">
    <property type="entry name" value="SOLEUCYL-TRNA SYNTHETASE"/>
    <property type="match status" value="1"/>
</dbReference>
<feature type="domain" description="Methionyl/Valyl/Leucyl/Isoleucyl-tRNA synthetase anticodon-binding" evidence="15">
    <location>
        <begin position="686"/>
        <end position="839"/>
    </location>
</feature>
<feature type="binding site" evidence="12">
    <location>
        <position position="903"/>
    </location>
    <ligand>
        <name>Zn(2+)</name>
        <dbReference type="ChEBI" id="CHEBI:29105"/>
    </ligand>
</feature>
<reference evidence="16 17" key="1">
    <citation type="journal article" date="2015" name="PeerJ">
        <title>First genomic representation of candidate bacterial phylum KSB3 points to enhanced environmental sensing as a trigger of wastewater bulking.</title>
        <authorList>
            <person name="Sekiguchi Y."/>
            <person name="Ohashi A."/>
            <person name="Parks D.H."/>
            <person name="Yamauchi T."/>
            <person name="Tyson G.W."/>
            <person name="Hugenholtz P."/>
        </authorList>
    </citation>
    <scope>NUCLEOTIDE SEQUENCE [LARGE SCALE GENOMIC DNA]</scope>
</reference>
<feature type="binding site" evidence="12">
    <location>
        <position position="900"/>
    </location>
    <ligand>
        <name>Zn(2+)</name>
        <dbReference type="ChEBI" id="CHEBI:29105"/>
    </ligand>
</feature>
<keyword evidence="2 12" id="KW-0963">Cytoplasm</keyword>
<keyword evidence="6 12" id="KW-0862">Zinc</keyword>
<keyword evidence="5 12" id="KW-0547">Nucleotide-binding</keyword>
<dbReference type="GO" id="GO:0006428">
    <property type="term" value="P:isoleucyl-tRNA aminoacylation"/>
    <property type="evidence" value="ECO:0007669"/>
    <property type="project" value="UniProtKB-UniRule"/>
</dbReference>
<dbReference type="SUPFAM" id="SSF52374">
    <property type="entry name" value="Nucleotidylyl transferase"/>
    <property type="match status" value="1"/>
</dbReference>
<dbReference type="InterPro" id="IPR050081">
    <property type="entry name" value="Ile-tRNA_ligase"/>
</dbReference>
<comment type="function">
    <text evidence="10 12">Catalyzes the attachment of isoleucine to tRNA(Ile). As IleRS can inadvertently accommodate and process structurally similar amino acids such as valine, to avoid such errors it has two additional distinct tRNA(Ile)-dependent editing activities. One activity is designated as 'pretransfer' editing and involves the hydrolysis of activated Val-AMP. The other activity is designated 'posttransfer' editing and involves deacylation of mischarged Val-tRNA(Ile).</text>
</comment>
<dbReference type="Pfam" id="PF08264">
    <property type="entry name" value="Anticodon_1"/>
    <property type="match status" value="1"/>
</dbReference>
<dbReference type="GO" id="GO:0005829">
    <property type="term" value="C:cytosol"/>
    <property type="evidence" value="ECO:0007669"/>
    <property type="project" value="TreeGrafter"/>
</dbReference>
<feature type="binding site" evidence="12">
    <location>
        <position position="562"/>
    </location>
    <ligand>
        <name>L-isoleucyl-5'-AMP</name>
        <dbReference type="ChEBI" id="CHEBI:178002"/>
    </ligand>
</feature>
<keyword evidence="3 12" id="KW-0436">Ligase</keyword>
<dbReference type="InterPro" id="IPR023585">
    <property type="entry name" value="Ile-tRNA-ligase_type1"/>
</dbReference>
<keyword evidence="4 12" id="KW-0479">Metal-binding</keyword>
<dbReference type="InterPro" id="IPR013155">
    <property type="entry name" value="M/V/L/I-tRNA-synth_anticd-bd"/>
</dbReference>
<dbReference type="InterPro" id="IPR009008">
    <property type="entry name" value="Val/Leu/Ile-tRNA-synth_edit"/>
</dbReference>
<protein>
    <recommendedName>
        <fullName evidence="12">Isoleucine--tRNA ligase</fullName>
        <ecNumber evidence="12">6.1.1.5</ecNumber>
    </recommendedName>
    <alternativeName>
        <fullName evidence="12">Isoleucyl-tRNA synthetase</fullName>
        <shortName evidence="12">IleRS</shortName>
    </alternativeName>
</protein>
<dbReference type="Proteomes" id="UP000030700">
    <property type="component" value="Unassembled WGS sequence"/>
</dbReference>
<comment type="domain">
    <text evidence="12">IleRS has two distinct active sites: one for aminoacylation and one for editing. The misactivated valine is translocated from the active site to the editing site, which sterically excludes the correctly activated isoleucine. The single editing site contains two valyl binding pockets, one specific for each substrate (Val-AMP or Val-tRNA(Ile)).</text>
</comment>
<dbReference type="PRINTS" id="PR00984">
    <property type="entry name" value="TRNASYNTHILE"/>
</dbReference>
<dbReference type="Pfam" id="PF06827">
    <property type="entry name" value="zf-FPG_IleRS"/>
    <property type="match status" value="1"/>
</dbReference>
<evidence type="ECO:0000256" key="4">
    <source>
        <dbReference type="ARBA" id="ARBA00022723"/>
    </source>
</evidence>
<name>A0A081BLJ6_9BACT</name>
<comment type="similarity">
    <text evidence="1 12">Belongs to the class-I aminoacyl-tRNA synthetase family. IleS type 1 subfamily.</text>
</comment>
<dbReference type="SUPFAM" id="SSF47323">
    <property type="entry name" value="Anticodon-binding domain of a subclass of class I aminoacyl-tRNA synthetases"/>
    <property type="match status" value="1"/>
</dbReference>
<sequence length="928" mass="105898">MDYKETLNLPKTEFPMKANLQTREPEMLKKWEEDDLYQQIRSKSAGRPKYVLHDGPPYANGNIHIGHALNKILKDIIVKTRTMMGYDSPYIPGWDCHGLPIEHKVEVELREKRKQLVKSEIRKLCREYANKYINIQRDEFKRLGVFGDWEHPYITMDFPYEAIIMREFGKFVGNGGVEKRLKSVRWCISCETALAEAEVEYENHSSPSIFVKFALSSDPSAIAPELAGKAVSVIIWTTTPWTLPANLGIAFHPDFTYVAVEVGGETFIVAEALLEDLTKRFGWQNCAVLAKFAGAKMEHLECRHPFIDRASKCVLADYVTLDQGTGCVHTAPGHGQDDYNTGLKYGLEIYAPVDHQGKFTSDVERFAGMQVFAANKPIIELLKQLGVLLGTEKIEHQYPHCWRCHNPVIFRATAQWFVILEKNDLRQKALQEIRNVRWIPEWGQDRIYSMVENRPDWCLSRQRNWGVPIVALYCEQCGEILLKQEIVDFVAQKVETGGADVWFDLPLEELLPPGTKCEKCGSVSFRKETDILDVWFDSGTSHAAVIEPKMPELPWPVDMYLEGTDQHRGWFHSSLLEAVGTRGKAPYKSVLTHGYTVDEQGRKMSKSLGNFVAPQDVIKQYGAEILRLWVSMEDYTTDISISMDMMKRIADIYRRIRNTCRYILGNLSDFDPAKDAVRYDEMLEIDRWALHRAQLLTQRVWKAYEDFEFHIFFHAFHNFCVVDMSAFYLDVLKDRMYTAKATSKVRRSGQTAMYEILNAMVTLMAPILSFTAEECWGYLAKDGKSVHLQDFPKVNPNWMDETLNARWEKLGDIRSDILKQLEIARQNKEIGLSLDAQIEVYASGETLTLLRQFEKDLADICIVSAATVYGDETPIPGDAIRSEAVPNLAVKVAKAAGEKCPRCWHYQTNIGQNAAHPDLCASCADAVS</sequence>
<evidence type="ECO:0000259" key="13">
    <source>
        <dbReference type="Pfam" id="PF00133"/>
    </source>
</evidence>
<dbReference type="SUPFAM" id="SSF50677">
    <property type="entry name" value="ValRS/IleRS/LeuRS editing domain"/>
    <property type="match status" value="1"/>
</dbReference>
<dbReference type="Gene3D" id="3.90.740.10">
    <property type="entry name" value="Valyl/Leucyl/Isoleucyl-tRNA synthetase, editing domain"/>
    <property type="match status" value="1"/>
</dbReference>
<dbReference type="FunFam" id="1.10.730.20:FF:000001">
    <property type="entry name" value="Isoleucine--tRNA ligase"/>
    <property type="match status" value="1"/>
</dbReference>
<evidence type="ECO:0000259" key="14">
    <source>
        <dbReference type="Pfam" id="PF06827"/>
    </source>
</evidence>
<dbReference type="AlphaFoldDB" id="A0A081BLJ6"/>
<feature type="binding site" evidence="12">
    <location>
        <position position="923"/>
    </location>
    <ligand>
        <name>Zn(2+)</name>
        <dbReference type="ChEBI" id="CHEBI:29105"/>
    </ligand>
</feature>
<dbReference type="PROSITE" id="PS00178">
    <property type="entry name" value="AA_TRNA_LIGASE_I"/>
    <property type="match status" value="1"/>
</dbReference>
<evidence type="ECO:0000256" key="12">
    <source>
        <dbReference type="HAMAP-Rule" id="MF_02002"/>
    </source>
</evidence>
<evidence type="ECO:0000313" key="16">
    <source>
        <dbReference type="EMBL" id="GAK51262.1"/>
    </source>
</evidence>
<dbReference type="InterPro" id="IPR010663">
    <property type="entry name" value="Znf_FPG/IleRS"/>
</dbReference>
<dbReference type="EMBL" id="DF820457">
    <property type="protein sequence ID" value="GAK51262.1"/>
    <property type="molecule type" value="Genomic_DNA"/>
</dbReference>
<gene>
    <name evidence="12" type="primary">ileS</name>
    <name evidence="16" type="ORF">U14_02505</name>
</gene>
<dbReference type="CDD" id="cd00818">
    <property type="entry name" value="IleRS_core"/>
    <property type="match status" value="1"/>
</dbReference>
<dbReference type="NCBIfam" id="TIGR00392">
    <property type="entry name" value="ileS"/>
    <property type="match status" value="1"/>
</dbReference>
<comment type="subcellular location">
    <subcellularLocation>
        <location evidence="12">Cytoplasm</location>
    </subcellularLocation>
</comment>
<feature type="short sequence motif" description="'KMSKS' region" evidence="12">
    <location>
        <begin position="603"/>
        <end position="607"/>
    </location>
</feature>
<feature type="domain" description="Zinc finger FPG/IleRS-type" evidence="14">
    <location>
        <begin position="897"/>
        <end position="925"/>
    </location>
</feature>
<feature type="domain" description="Aminoacyl-tRNA synthetase class Ia" evidence="13">
    <location>
        <begin position="27"/>
        <end position="642"/>
    </location>
</feature>